<gene>
    <name evidence="1" type="ORF">NCTC11179_01447</name>
</gene>
<organism evidence="1 2">
    <name type="scientific">Myroides odoratus</name>
    <name type="common">Flavobacterium odoratum</name>
    <dbReference type="NCBI Taxonomy" id="256"/>
    <lineage>
        <taxon>Bacteria</taxon>
        <taxon>Pseudomonadati</taxon>
        <taxon>Bacteroidota</taxon>
        <taxon>Flavobacteriia</taxon>
        <taxon>Flavobacteriales</taxon>
        <taxon>Flavobacteriaceae</taxon>
        <taxon>Myroides</taxon>
    </lineage>
</organism>
<sequence length="146" mass="17309">MSDTCINHLERYWKTLTVSSNEKFNQENYLEALEGYKEALYRAEVLNNHWELCMRLKIPIIQVYIISCNNLAHTHEELQELHQAHAYLKRVIYFLIHLVEHIAISTESIQGDLKQALLAYADFKQRTQFYPSEDTTLDRLIQTLPR</sequence>
<keyword evidence="2" id="KW-1185">Reference proteome</keyword>
<accession>A0A378RNI4</accession>
<dbReference type="AlphaFoldDB" id="A0A378RNI4"/>
<dbReference type="Proteomes" id="UP000255024">
    <property type="component" value="Unassembled WGS sequence"/>
</dbReference>
<evidence type="ECO:0000313" key="2">
    <source>
        <dbReference type="Proteomes" id="UP000255024"/>
    </source>
</evidence>
<dbReference type="Gene3D" id="3.40.1180.10">
    <property type="entry name" value="Decaprenyl diphosphate synthase-like"/>
    <property type="match status" value="1"/>
</dbReference>
<evidence type="ECO:0008006" key="3">
    <source>
        <dbReference type="Google" id="ProtNLM"/>
    </source>
</evidence>
<evidence type="ECO:0000313" key="1">
    <source>
        <dbReference type="EMBL" id="STZ27909.1"/>
    </source>
</evidence>
<reference evidence="1 2" key="1">
    <citation type="submission" date="2018-06" db="EMBL/GenBank/DDBJ databases">
        <authorList>
            <consortium name="Pathogen Informatics"/>
            <person name="Doyle S."/>
        </authorList>
    </citation>
    <scope>NUCLEOTIDE SEQUENCE [LARGE SCALE GENOMIC DNA]</scope>
    <source>
        <strain evidence="1 2">NCTC11179</strain>
    </source>
</reference>
<dbReference type="RefSeq" id="WP_115090755.1">
    <property type="nucleotide sequence ID" value="NZ_CP068107.1"/>
</dbReference>
<proteinExistence type="predicted"/>
<protein>
    <recommendedName>
        <fullName evidence="3">Tetratricopeptide repeat</fullName>
    </recommendedName>
</protein>
<dbReference type="InterPro" id="IPR036424">
    <property type="entry name" value="UPP_synth-like_sf"/>
</dbReference>
<dbReference type="EMBL" id="UGQL01000001">
    <property type="protein sequence ID" value="STZ27909.1"/>
    <property type="molecule type" value="Genomic_DNA"/>
</dbReference>
<dbReference type="GO" id="GO:0016765">
    <property type="term" value="F:transferase activity, transferring alkyl or aryl (other than methyl) groups"/>
    <property type="evidence" value="ECO:0007669"/>
    <property type="project" value="InterPro"/>
</dbReference>
<name>A0A378RNI4_MYROD</name>